<sequence length="296" mass="32954">MVLRFLWRWVKEAVVNLTRNLWLATSAVGMIAVAVFLLGFIVLLALNAAHFARTVEKGLEIAVFLKDGLKSTEREELAQKLAQIEGVAKVEFVSRQEALEKLRRELGENSDLLRGLDKNNPLPDSFRLFPRQPQLVPLIAKEAAALPGVEKVRYGEEVVEKLLRITNWIRWAAAGLVLLFAVAAVFLTVTTIRLSILNRGEEISIMKLLGATNWFVRGPFMCEGLIIGFLGAGLATGFLAWGYWSLLLHLEETTLLFFRPVSEAKTLITLYLSLLSSGVFLGGLSSFISVRRFLAV</sequence>
<evidence type="ECO:0000256" key="8">
    <source>
        <dbReference type="ARBA" id="ARBA00023136"/>
    </source>
</evidence>
<dbReference type="Pfam" id="PF18075">
    <property type="entry name" value="FtsX_ECD"/>
    <property type="match status" value="1"/>
</dbReference>
<dbReference type="HOGENOM" id="CLU_073546_2_2_9"/>
<dbReference type="RefSeq" id="WP_015738501.1">
    <property type="nucleotide sequence ID" value="NC_013385.1"/>
</dbReference>
<feature type="transmembrane region" description="Helical" evidence="11">
    <location>
        <begin position="268"/>
        <end position="290"/>
    </location>
</feature>
<evidence type="ECO:0000313" key="14">
    <source>
        <dbReference type="EMBL" id="ACX51623.1"/>
    </source>
</evidence>
<dbReference type="Proteomes" id="UP000002620">
    <property type="component" value="Chromosome"/>
</dbReference>
<dbReference type="NCBIfam" id="NF038347">
    <property type="entry name" value="FtsX_Gpos"/>
    <property type="match status" value="1"/>
</dbReference>
<dbReference type="InterPro" id="IPR003838">
    <property type="entry name" value="ABC3_permease_C"/>
</dbReference>
<dbReference type="EMBL" id="CP001785">
    <property type="protein sequence ID" value="ACX51623.1"/>
    <property type="molecule type" value="Genomic_DNA"/>
</dbReference>
<evidence type="ECO:0000256" key="7">
    <source>
        <dbReference type="ARBA" id="ARBA00022989"/>
    </source>
</evidence>
<dbReference type="GO" id="GO:0005886">
    <property type="term" value="C:plasma membrane"/>
    <property type="evidence" value="ECO:0007669"/>
    <property type="project" value="UniProtKB-SubCell"/>
</dbReference>
<feature type="transmembrane region" description="Helical" evidence="11">
    <location>
        <begin position="225"/>
        <end position="248"/>
    </location>
</feature>
<evidence type="ECO:0000259" key="12">
    <source>
        <dbReference type="Pfam" id="PF02687"/>
    </source>
</evidence>
<reference evidence="14 15" key="1">
    <citation type="submission" date="2009-10" db="EMBL/GenBank/DDBJ databases">
        <title>Complete sequence of chromosome of Ammonifex degensii KC4.</title>
        <authorList>
            <consortium name="US DOE Joint Genome Institute"/>
            <person name="Kerfeld C."/>
            <person name="Goodner B."/>
            <person name="Huber H."/>
            <person name="Stetter K."/>
            <person name="Lucas S."/>
            <person name="Copeland A."/>
            <person name="Lapidus A."/>
            <person name="Glavina del Rio T."/>
            <person name="Dalin E."/>
            <person name="Tice H."/>
            <person name="Bruce D."/>
            <person name="Goodwin L."/>
            <person name="Pitluck S."/>
            <person name="Saunders E."/>
            <person name="Brettin T."/>
            <person name="Detter J.C."/>
            <person name="Han C."/>
            <person name="Larimer F."/>
            <person name="Land M."/>
            <person name="Hauser L."/>
            <person name="Kyrpides N."/>
            <person name="Ovchinnikova G."/>
            <person name="Richardson P."/>
        </authorList>
    </citation>
    <scope>NUCLEOTIDE SEQUENCE [LARGE SCALE GENOMIC DNA]</scope>
    <source>
        <strain evidence="15">DSM 10501 / KC4</strain>
    </source>
</reference>
<dbReference type="InterPro" id="IPR004513">
    <property type="entry name" value="FtsX"/>
</dbReference>
<dbReference type="InterPro" id="IPR058204">
    <property type="entry name" value="FtsX_firmicutes-type"/>
</dbReference>
<organism evidence="14 15">
    <name type="scientific">Ammonifex degensii (strain DSM 10501 / KC4)</name>
    <dbReference type="NCBI Taxonomy" id="429009"/>
    <lineage>
        <taxon>Bacteria</taxon>
        <taxon>Bacillati</taxon>
        <taxon>Bacillota</taxon>
        <taxon>Clostridia</taxon>
        <taxon>Thermoanaerobacterales</taxon>
        <taxon>Thermoanaerobacteraceae</taxon>
        <taxon>Ammonifex</taxon>
    </lineage>
</organism>
<comment type="subcellular location">
    <subcellularLocation>
        <location evidence="1">Cell membrane</location>
        <topology evidence="1">Multi-pass membrane protein</topology>
    </subcellularLocation>
</comment>
<keyword evidence="8 10" id="KW-0472">Membrane</keyword>
<evidence type="ECO:0000256" key="6">
    <source>
        <dbReference type="ARBA" id="ARBA00022692"/>
    </source>
</evidence>
<keyword evidence="7 11" id="KW-1133">Transmembrane helix</keyword>
<feature type="transmembrane region" description="Helical" evidence="11">
    <location>
        <begin position="168"/>
        <end position="189"/>
    </location>
</feature>
<feature type="domain" description="FtsX extracellular" evidence="13">
    <location>
        <begin position="59"/>
        <end position="152"/>
    </location>
</feature>
<proteinExistence type="inferred from homology"/>
<dbReference type="Pfam" id="PF02687">
    <property type="entry name" value="FtsX"/>
    <property type="match status" value="1"/>
</dbReference>
<dbReference type="PANTHER" id="PTHR47755:SF1">
    <property type="entry name" value="CELL DIVISION PROTEIN FTSX"/>
    <property type="match status" value="1"/>
</dbReference>
<feature type="transmembrane region" description="Helical" evidence="11">
    <location>
        <begin position="21"/>
        <end position="46"/>
    </location>
</feature>
<evidence type="ECO:0000256" key="2">
    <source>
        <dbReference type="ARBA" id="ARBA00007379"/>
    </source>
</evidence>
<keyword evidence="4 10" id="KW-1003">Cell membrane</keyword>
<dbReference type="AlphaFoldDB" id="C9RBJ6"/>
<dbReference type="PIRSF" id="PIRSF003097">
    <property type="entry name" value="FtsX"/>
    <property type="match status" value="1"/>
</dbReference>
<comment type="function">
    <text evidence="10">Part of the ABC transporter FtsEX involved in asymmetric cellular division facilitating the initiation of sporulation.</text>
</comment>
<keyword evidence="9 10" id="KW-0131">Cell cycle</keyword>
<comment type="similarity">
    <text evidence="2 10">Belongs to the ABC-4 integral membrane protein family. FtsX subfamily.</text>
</comment>
<dbReference type="STRING" id="429009.Adeg_0472"/>
<dbReference type="InterPro" id="IPR040690">
    <property type="entry name" value="FtsX_ECD"/>
</dbReference>
<evidence type="ECO:0000256" key="10">
    <source>
        <dbReference type="PIRNR" id="PIRNR003097"/>
    </source>
</evidence>
<dbReference type="KEGG" id="adg:Adeg_0472"/>
<evidence type="ECO:0000256" key="3">
    <source>
        <dbReference type="ARBA" id="ARBA00021907"/>
    </source>
</evidence>
<keyword evidence="15" id="KW-1185">Reference proteome</keyword>
<keyword evidence="5 10" id="KW-0132">Cell division</keyword>
<evidence type="ECO:0000256" key="11">
    <source>
        <dbReference type="SAM" id="Phobius"/>
    </source>
</evidence>
<evidence type="ECO:0000256" key="9">
    <source>
        <dbReference type="ARBA" id="ARBA00023306"/>
    </source>
</evidence>
<evidence type="ECO:0000256" key="5">
    <source>
        <dbReference type="ARBA" id="ARBA00022618"/>
    </source>
</evidence>
<evidence type="ECO:0000256" key="4">
    <source>
        <dbReference type="ARBA" id="ARBA00022475"/>
    </source>
</evidence>
<evidence type="ECO:0000313" key="15">
    <source>
        <dbReference type="Proteomes" id="UP000002620"/>
    </source>
</evidence>
<dbReference type="eggNOG" id="COG2177">
    <property type="taxonomic scope" value="Bacteria"/>
</dbReference>
<dbReference type="OrthoDB" id="9812531at2"/>
<accession>C9RBJ6</accession>
<evidence type="ECO:0000259" key="13">
    <source>
        <dbReference type="Pfam" id="PF18075"/>
    </source>
</evidence>
<name>C9RBJ6_AMMDK</name>
<feature type="domain" description="ABC3 transporter permease C-terminal" evidence="12">
    <location>
        <begin position="176"/>
        <end position="291"/>
    </location>
</feature>
<evidence type="ECO:0000256" key="1">
    <source>
        <dbReference type="ARBA" id="ARBA00004651"/>
    </source>
</evidence>
<dbReference type="GO" id="GO:0051301">
    <property type="term" value="P:cell division"/>
    <property type="evidence" value="ECO:0007669"/>
    <property type="project" value="UniProtKB-KW"/>
</dbReference>
<dbReference type="Gene3D" id="3.30.70.3040">
    <property type="match status" value="1"/>
</dbReference>
<dbReference type="PANTHER" id="PTHR47755">
    <property type="entry name" value="CELL DIVISION PROTEIN FTSX"/>
    <property type="match status" value="1"/>
</dbReference>
<keyword evidence="6 11" id="KW-0812">Transmembrane</keyword>
<protein>
    <recommendedName>
        <fullName evidence="3 10">Cell division protein FtsX</fullName>
    </recommendedName>
</protein>
<gene>
    <name evidence="14" type="ordered locus">Adeg_0472</name>
</gene>